<evidence type="ECO:0000256" key="1">
    <source>
        <dbReference type="ARBA" id="ARBA00004123"/>
    </source>
</evidence>
<dbReference type="InterPro" id="IPR000014">
    <property type="entry name" value="PAS"/>
</dbReference>
<protein>
    <recommendedName>
        <fullName evidence="6">PAS domain-containing protein</fullName>
    </recommendedName>
</protein>
<name>A0ABQ7SZG6_PHRPL</name>
<evidence type="ECO:0000313" key="7">
    <source>
        <dbReference type="EMBL" id="KAH0622794.1"/>
    </source>
</evidence>
<keyword evidence="4" id="KW-0539">Nucleus</keyword>
<gene>
    <name evidence="7" type="ORF">JD844_025472</name>
</gene>
<evidence type="ECO:0000256" key="4">
    <source>
        <dbReference type="ARBA" id="ARBA00023242"/>
    </source>
</evidence>
<dbReference type="Pfam" id="PF14598">
    <property type="entry name" value="PAS_11"/>
    <property type="match status" value="1"/>
</dbReference>
<dbReference type="SUPFAM" id="SSF55785">
    <property type="entry name" value="PYP-like sensor domain (PAS domain)"/>
    <property type="match status" value="2"/>
</dbReference>
<feature type="domain" description="PAS" evidence="6">
    <location>
        <begin position="49"/>
        <end position="108"/>
    </location>
</feature>
<feature type="compositionally biased region" description="Low complexity" evidence="5">
    <location>
        <begin position="414"/>
        <end position="428"/>
    </location>
</feature>
<keyword evidence="3" id="KW-0804">Transcription</keyword>
<evidence type="ECO:0000313" key="8">
    <source>
        <dbReference type="Proteomes" id="UP000826234"/>
    </source>
</evidence>
<comment type="subcellular location">
    <subcellularLocation>
        <location evidence="1">Nucleus</location>
    </subcellularLocation>
</comment>
<keyword evidence="8" id="KW-1185">Reference proteome</keyword>
<proteinExistence type="predicted"/>
<dbReference type="NCBIfam" id="TIGR00229">
    <property type="entry name" value="sensory_box"/>
    <property type="match status" value="1"/>
</dbReference>
<dbReference type="Gene3D" id="3.30.450.20">
    <property type="entry name" value="PAS domain"/>
    <property type="match status" value="2"/>
</dbReference>
<feature type="domain" description="PAS" evidence="6">
    <location>
        <begin position="192"/>
        <end position="241"/>
    </location>
</feature>
<evidence type="ECO:0000259" key="6">
    <source>
        <dbReference type="PROSITE" id="PS50112"/>
    </source>
</evidence>
<dbReference type="PANTHER" id="PTHR23043">
    <property type="entry name" value="HYPOXIA-INDUCIBLE FACTOR 1 ALPHA"/>
    <property type="match status" value="1"/>
</dbReference>
<dbReference type="PROSITE" id="PS50112">
    <property type="entry name" value="PAS"/>
    <property type="match status" value="2"/>
</dbReference>
<reference evidence="7 8" key="1">
    <citation type="journal article" date="2022" name="Gigascience">
        <title>A chromosome-level genome assembly and annotation of the desert horned lizard, Phrynosoma platyrhinos, provides insight into chromosomal rearrangements among reptiles.</title>
        <authorList>
            <person name="Koochekian N."/>
            <person name="Ascanio A."/>
            <person name="Farleigh K."/>
            <person name="Card D.C."/>
            <person name="Schield D.R."/>
            <person name="Castoe T.A."/>
            <person name="Jezkova T."/>
        </authorList>
    </citation>
    <scope>NUCLEOTIDE SEQUENCE [LARGE SCALE GENOMIC DNA]</scope>
    <source>
        <strain evidence="7">NK-2021</strain>
    </source>
</reference>
<dbReference type="Proteomes" id="UP000826234">
    <property type="component" value="Unassembled WGS sequence"/>
</dbReference>
<accession>A0ABQ7SZG6</accession>
<dbReference type="EMBL" id="JAIPUX010003289">
    <property type="protein sequence ID" value="KAH0622794.1"/>
    <property type="molecule type" value="Genomic_DNA"/>
</dbReference>
<dbReference type="InterPro" id="IPR035965">
    <property type="entry name" value="PAS-like_dom_sf"/>
</dbReference>
<dbReference type="SMART" id="SM00091">
    <property type="entry name" value="PAS"/>
    <property type="match status" value="2"/>
</dbReference>
<evidence type="ECO:0000256" key="2">
    <source>
        <dbReference type="ARBA" id="ARBA00023015"/>
    </source>
</evidence>
<dbReference type="CDD" id="cd00130">
    <property type="entry name" value="PAS"/>
    <property type="match status" value="2"/>
</dbReference>
<evidence type="ECO:0000256" key="3">
    <source>
        <dbReference type="ARBA" id="ARBA00023163"/>
    </source>
</evidence>
<organism evidence="7 8">
    <name type="scientific">Phrynosoma platyrhinos</name>
    <name type="common">Desert horned lizard</name>
    <dbReference type="NCBI Taxonomy" id="52577"/>
    <lineage>
        <taxon>Eukaryota</taxon>
        <taxon>Metazoa</taxon>
        <taxon>Chordata</taxon>
        <taxon>Craniata</taxon>
        <taxon>Vertebrata</taxon>
        <taxon>Euteleostomi</taxon>
        <taxon>Lepidosauria</taxon>
        <taxon>Squamata</taxon>
        <taxon>Bifurcata</taxon>
        <taxon>Unidentata</taxon>
        <taxon>Episquamata</taxon>
        <taxon>Toxicofera</taxon>
        <taxon>Iguania</taxon>
        <taxon>Phrynosomatidae</taxon>
        <taxon>Phrynosomatinae</taxon>
        <taxon>Phrynosoma</taxon>
    </lineage>
</organism>
<feature type="region of interest" description="Disordered" evidence="5">
    <location>
        <begin position="413"/>
        <end position="438"/>
    </location>
</feature>
<sequence>MPHFEDPQKETIICYKWYQCLAVFVFSDSLDSTGPVPSLANAVTLLHPELMLSLPGFILAFTGNGKLAYVSENVSHFLGFSVVELLAHGDSIFDLLSSSASKVMQEKLCFAQQHPGTAIEFITEMCTSKAFRIKYGKNRSMVMRGRFLMSDTQLILSSPALTFVAFCTPVAHVSEDEGSTFQNSFQSKHTLDMKIAELTKNVVYHLGYQKEEMIGQSWYSLLHPEDIGRAAEMHRALMQSPGKNIWSVIVRLLCKDLNWAWVQVAASRENGKAGELITCTNCILREEEATYIQSQDLQYGIVSQATSNKRYCYGEIQQQTKVNDVNLSPQETARTRDEILRFNPSQLPEASEEKTATASFQPSFPTNLPSMADIANLHSSQETRFPFFPAGLSSTDQRNRRDSLSPTALCSLESSFSSDSSSTIDFSSPAEGRSSSGTYSVMGTSLDQDKWAISILAKQIHCLDEIFSQYTKEIPQQPPDIPLWLGQPAMVSRQSWGTDGALDFLEEFSLDEEVISSILNNLLHHDSLNQSNSESSPTGNFHISNTESELPLLPASLIEATSCLDQCPFMQPFSSSASSGSHVPDSHWDGTINAMLEQGAVSSSL</sequence>
<evidence type="ECO:0000256" key="5">
    <source>
        <dbReference type="SAM" id="MobiDB-lite"/>
    </source>
</evidence>
<keyword evidence="2" id="KW-0805">Transcription regulation</keyword>
<dbReference type="PANTHER" id="PTHR23043:SF37">
    <property type="entry name" value="NPAS4 PROTEIN"/>
    <property type="match status" value="1"/>
</dbReference>
<comment type="caution">
    <text evidence="7">The sequence shown here is derived from an EMBL/GenBank/DDBJ whole genome shotgun (WGS) entry which is preliminary data.</text>
</comment>